<protein>
    <submittedName>
        <fullName evidence="2">Uncharacterized protein</fullName>
    </submittedName>
</protein>
<organism evidence="2 3">
    <name type="scientific">Folsomia candida</name>
    <name type="common">Springtail</name>
    <dbReference type="NCBI Taxonomy" id="158441"/>
    <lineage>
        <taxon>Eukaryota</taxon>
        <taxon>Metazoa</taxon>
        <taxon>Ecdysozoa</taxon>
        <taxon>Arthropoda</taxon>
        <taxon>Hexapoda</taxon>
        <taxon>Collembola</taxon>
        <taxon>Entomobryomorpha</taxon>
        <taxon>Isotomoidea</taxon>
        <taxon>Isotomidae</taxon>
        <taxon>Proisotominae</taxon>
        <taxon>Folsomia</taxon>
    </lineage>
</organism>
<comment type="caution">
    <text evidence="2">The sequence shown here is derived from an EMBL/GenBank/DDBJ whole genome shotgun (WGS) entry which is preliminary data.</text>
</comment>
<dbReference type="EMBL" id="LNIX01000036">
    <property type="protein sequence ID" value="OXA39854.1"/>
    <property type="molecule type" value="Genomic_DNA"/>
</dbReference>
<sequence>MFTEAIKILVEFILLLHFSSATPSLWTIPDLFSANSLHFVIRYENNSIGTSDQELSYFHTLIKNNPYSAILFHHFLLTPSQLLILSRLEILPRSQKPLVTFFHLSGDILLETYRGAPAHLLLQNIVVTYFNPQFIFQHCEDPWNPINYGKYHIHSGTSKLILTNFYQPEIVLTPCVISAIVSPSVLMVTKDFSLSKLALTWNSLNNNLLKSDVEVDTRNRLDKFDCSVHFFNLKIGRTQSNNPMSIFYPTSIFDDYVYNVVLEHSDVFKFVYNRIRFSVVTHVRAEFQGIKDKTVTAAGVLDDLIIVISVLLGQTNGNSLKLFCGRNTIAAPILTVWLLAGYYIITNNLYRGEIYSYLTATKLPVVPTSLAQLVASNLPILTRSSITTKSSGNRQISTLKTSIIPLFMQKFENNSNFFAVCSKLNDKLQFMDIGTTFRDILRLLSYIITSKPAPYPDTTFPTERTFAVMDDTVNIKFLTELIKIYGGRLVIDGKDDNNPFNFITIDTGYSNFLSPVFQKTLSHLEAMGLAERWASLEDSKTIAMQLYHSKNPRYRWYFSSYDEHKIPIQEEIPIPFESMLSAASGAQISIFVSMEIDEQRHFPDPPPRTSLVVFEVVVLHIHRVPHMLIWAALANDNT</sequence>
<evidence type="ECO:0000313" key="2">
    <source>
        <dbReference type="EMBL" id="OXA39854.1"/>
    </source>
</evidence>
<evidence type="ECO:0000256" key="1">
    <source>
        <dbReference type="SAM" id="SignalP"/>
    </source>
</evidence>
<keyword evidence="1" id="KW-0732">Signal</keyword>
<gene>
    <name evidence="2" type="ORF">Fcan01_25340</name>
</gene>
<feature type="signal peptide" evidence="1">
    <location>
        <begin position="1"/>
        <end position="21"/>
    </location>
</feature>
<accession>A0A226D4Q8</accession>
<proteinExistence type="predicted"/>
<dbReference type="AlphaFoldDB" id="A0A226D4Q8"/>
<evidence type="ECO:0000313" key="3">
    <source>
        <dbReference type="Proteomes" id="UP000198287"/>
    </source>
</evidence>
<name>A0A226D4Q8_FOLCA</name>
<feature type="chain" id="PRO_5012240217" evidence="1">
    <location>
        <begin position="22"/>
        <end position="638"/>
    </location>
</feature>
<dbReference type="Proteomes" id="UP000198287">
    <property type="component" value="Unassembled WGS sequence"/>
</dbReference>
<reference evidence="2 3" key="1">
    <citation type="submission" date="2015-12" db="EMBL/GenBank/DDBJ databases">
        <title>The genome of Folsomia candida.</title>
        <authorList>
            <person name="Faddeeva A."/>
            <person name="Derks M.F."/>
            <person name="Anvar Y."/>
            <person name="Smit S."/>
            <person name="Van Straalen N."/>
            <person name="Roelofs D."/>
        </authorList>
    </citation>
    <scope>NUCLEOTIDE SEQUENCE [LARGE SCALE GENOMIC DNA]</scope>
    <source>
        <strain evidence="2 3">VU population</strain>
        <tissue evidence="2">Whole body</tissue>
    </source>
</reference>
<keyword evidence="3" id="KW-1185">Reference proteome</keyword>